<comment type="caution">
    <text evidence="3">The sequence shown here is derived from an EMBL/GenBank/DDBJ whole genome shotgun (WGS) entry which is preliminary data.</text>
</comment>
<keyword evidence="4" id="KW-1185">Reference proteome</keyword>
<dbReference type="Pfam" id="PF10442">
    <property type="entry name" value="FIST_C"/>
    <property type="match status" value="1"/>
</dbReference>
<name>A0A835IHR6_9MAGN</name>
<feature type="region of interest" description="Disordered" evidence="1">
    <location>
        <begin position="157"/>
        <end position="176"/>
    </location>
</feature>
<dbReference type="OrthoDB" id="509497at2759"/>
<protein>
    <recommendedName>
        <fullName evidence="2">FIST C-domain domain-containing protein</fullName>
    </recommendedName>
</protein>
<feature type="domain" description="FIST C-domain" evidence="2">
    <location>
        <begin position="58"/>
        <end position="148"/>
    </location>
</feature>
<dbReference type="GO" id="GO:0000209">
    <property type="term" value="P:protein polyubiquitination"/>
    <property type="evidence" value="ECO:0007669"/>
    <property type="project" value="TreeGrafter"/>
</dbReference>
<gene>
    <name evidence="3" type="ORF">IFM89_000553</name>
</gene>
<sequence>MRSLFSISSKMSHASDNDLYIGVTKRRKCSVGSEKKKLVSTLAFHEVSRGDEEYLYVVGDGIKTGDTFQFFYPYPEGALMSRNVVFDNLRALKQSNADKKVMCGGLIFSCCGRGESFLEQPNADSLAFSENFEGVSLSGVFCCGEIGRSSVSIGQDNGAMPHLKNNETLAASERKA</sequence>
<evidence type="ECO:0000256" key="1">
    <source>
        <dbReference type="SAM" id="MobiDB-lite"/>
    </source>
</evidence>
<reference evidence="3 4" key="1">
    <citation type="submission" date="2020-10" db="EMBL/GenBank/DDBJ databases">
        <title>The Coptis chinensis genome and diversification of protoberbering-type alkaloids.</title>
        <authorList>
            <person name="Wang B."/>
            <person name="Shu S."/>
            <person name="Song C."/>
            <person name="Liu Y."/>
        </authorList>
    </citation>
    <scope>NUCLEOTIDE SEQUENCE [LARGE SCALE GENOMIC DNA]</scope>
    <source>
        <strain evidence="3">HL-2020</strain>
        <tissue evidence="3">Leaf</tissue>
    </source>
</reference>
<dbReference type="GO" id="GO:0032436">
    <property type="term" value="P:positive regulation of proteasomal ubiquitin-dependent protein catabolic process"/>
    <property type="evidence" value="ECO:0007669"/>
    <property type="project" value="TreeGrafter"/>
</dbReference>
<dbReference type="AlphaFoldDB" id="A0A835IHR6"/>
<dbReference type="PANTHER" id="PTHR14939">
    <property type="entry name" value="F-BOX ONLY PROTEIN 22"/>
    <property type="match status" value="1"/>
</dbReference>
<organism evidence="3 4">
    <name type="scientific">Coptis chinensis</name>
    <dbReference type="NCBI Taxonomy" id="261450"/>
    <lineage>
        <taxon>Eukaryota</taxon>
        <taxon>Viridiplantae</taxon>
        <taxon>Streptophyta</taxon>
        <taxon>Embryophyta</taxon>
        <taxon>Tracheophyta</taxon>
        <taxon>Spermatophyta</taxon>
        <taxon>Magnoliopsida</taxon>
        <taxon>Ranunculales</taxon>
        <taxon>Ranunculaceae</taxon>
        <taxon>Coptidoideae</taxon>
        <taxon>Coptis</taxon>
    </lineage>
</organism>
<dbReference type="Proteomes" id="UP000631114">
    <property type="component" value="Unassembled WGS sequence"/>
</dbReference>
<evidence type="ECO:0000313" key="4">
    <source>
        <dbReference type="Proteomes" id="UP000631114"/>
    </source>
</evidence>
<evidence type="ECO:0000313" key="3">
    <source>
        <dbReference type="EMBL" id="KAF9618150.1"/>
    </source>
</evidence>
<dbReference type="InterPro" id="IPR019494">
    <property type="entry name" value="FIST_C"/>
</dbReference>
<dbReference type="PANTHER" id="PTHR14939:SF5">
    <property type="entry name" value="F-BOX ONLY PROTEIN 22"/>
    <property type="match status" value="1"/>
</dbReference>
<accession>A0A835IHR6</accession>
<evidence type="ECO:0000259" key="2">
    <source>
        <dbReference type="Pfam" id="PF10442"/>
    </source>
</evidence>
<dbReference type="EMBL" id="JADFTS010000002">
    <property type="protein sequence ID" value="KAF9618150.1"/>
    <property type="molecule type" value="Genomic_DNA"/>
</dbReference>
<proteinExistence type="predicted"/>